<evidence type="ECO:0000259" key="2">
    <source>
        <dbReference type="PROSITE" id="PS01179"/>
    </source>
</evidence>
<feature type="region of interest" description="Disordered" evidence="1">
    <location>
        <begin position="156"/>
        <end position="185"/>
    </location>
</feature>
<feature type="compositionally biased region" description="Low complexity" evidence="1">
    <location>
        <begin position="842"/>
        <end position="856"/>
    </location>
</feature>
<feature type="compositionally biased region" description="Low complexity" evidence="1">
    <location>
        <begin position="927"/>
        <end position="947"/>
    </location>
</feature>
<dbReference type="AlphaFoldDB" id="A0A812BSF2"/>
<name>A0A812BSF2_ACAPH</name>
<dbReference type="SMART" id="SM00462">
    <property type="entry name" value="PTB"/>
    <property type="match status" value="1"/>
</dbReference>
<feature type="compositionally biased region" description="Low complexity" evidence="1">
    <location>
        <begin position="776"/>
        <end position="797"/>
    </location>
</feature>
<feature type="compositionally biased region" description="Polar residues" evidence="1">
    <location>
        <begin position="540"/>
        <end position="553"/>
    </location>
</feature>
<sequence>MSAPKGNKKKENKTDPTRFEGDGISFKGKFIGVADVWDSHGDEMCQETMQKLKAAVKSSGEHKLRILLNISLEGIKIIDEKMEAVNYTHMVNHISFVSKDASDSRAIGYVYGPGDGSHKFFAIKTEKSAEQVMFTVRDLFEVKKKELEEAAAREAAKNAKAEASKDGASVENESAKSKEKAEDDHVYSGMDSIGNALAHSTTHSPLAAAAAAQDNADPWNVNNQPGSACQTPSPLLQPPPPVVRSNSGNTSRGSLLLSTVGQQSPGGSISPQVAAAAFPMPVSSAFPPVASPGAAMPSGMFPVLPAAAAAAAASPPFTSTVVGNQIIMQSSPKLPTSPNCALPVVTDPFGDNLFSNTPTQVSMLTTPMPASQPFLVQPNVQPTFAAFPTQAVTPPAFQSSSSSGSLHGNSHGNSPNKFDAFSADNTFNSANPSAFNSCFGQQQTLPNTFSLQDQVLPSPGTHSPSNAAALNVSPGAGAPGELSIASPTTAGTNLSQNLFEDLCNFGSKQPHKKPAELFPRLEPPVKKINELRQEKEQTREQQNTAAASTQIVGTPSPLPNDVFTMTPFQASDASIPSAGPSDDLLCDPKRLPEPSRSPMLPADPAFYPEKPGHRSSRSSGIFSFSGNHSTEVTYAVTTPEPSEIEFSHPAPSHPPPPLPPSIAMATSPDPETSPLSSSSAPDQKATTLSDDEEDFNLPAPAVPPPPLPSETMLSLASQAPAPPPRPRPSEISKLPKPPPPKPRRNLSSSSSLQSMGKSNSPVPSTISQDGMTRADSGLAGSSVFSPSSPASDISNLSHSSAWADSTKFDSVFQASSISPGFSLDNTTNNNNSPQPWSTFAENENSYSPSSNRSLSSGRDFFPVTSTATRASSVSSWPDNNPFVVKTMQSPSLTNTVSPSPKSTAVDFVDPFPTKSGPFVTTSSKTNSESPPTDPFTTTSSNASSSSNPAQVDDPFVVPAPFKQKLDKVENDPFAVPSLAKSHSSSVSADDPFVVPSQTKLQLNSAQPDPFVLPPATTLKSDTNQTTEPFVIPCSTQLKSDNVQADPFVISMQTKQEVDKGQSDPFVCPSSTILPTNGTRTDPFEGFNQWSTPSSVNVNTANGCTKFSWETSFETEPIYAVVNKQK</sequence>
<dbReference type="Pfam" id="PF00640">
    <property type="entry name" value="PID"/>
    <property type="match status" value="1"/>
</dbReference>
<protein>
    <submittedName>
        <fullName evidence="3">DAB2</fullName>
    </submittedName>
</protein>
<dbReference type="PANTHER" id="PTHR47695:SF3">
    <property type="entry name" value="PID DOMAIN-CONTAINING PROTEIN"/>
    <property type="match status" value="1"/>
</dbReference>
<feature type="compositionally biased region" description="Low complexity" evidence="1">
    <location>
        <begin position="745"/>
        <end position="760"/>
    </location>
</feature>
<feature type="region of interest" description="Disordered" evidence="1">
    <location>
        <begin position="818"/>
        <end position="860"/>
    </location>
</feature>
<dbReference type="OrthoDB" id="10069833at2759"/>
<feature type="compositionally biased region" description="Polar residues" evidence="1">
    <location>
        <begin position="627"/>
        <end position="640"/>
    </location>
</feature>
<feature type="compositionally biased region" description="Polar residues" evidence="1">
    <location>
        <begin position="669"/>
        <end position="688"/>
    </location>
</feature>
<dbReference type="Proteomes" id="UP000597762">
    <property type="component" value="Unassembled WGS sequence"/>
</dbReference>
<feature type="compositionally biased region" description="Basic and acidic residues" evidence="1">
    <location>
        <begin position="156"/>
        <end position="165"/>
    </location>
</feature>
<feature type="region of interest" description="Disordered" evidence="1">
    <location>
        <begin position="1"/>
        <end position="21"/>
    </location>
</feature>
<accession>A0A812BSF2</accession>
<feature type="compositionally biased region" description="Polar residues" evidence="1">
    <location>
        <begin position="451"/>
        <end position="468"/>
    </location>
</feature>
<dbReference type="InterPro" id="IPR006020">
    <property type="entry name" value="PTB/PI_dom"/>
</dbReference>
<keyword evidence="4" id="KW-1185">Reference proteome</keyword>
<dbReference type="SUPFAM" id="SSF50729">
    <property type="entry name" value="PH domain-like"/>
    <property type="match status" value="1"/>
</dbReference>
<feature type="compositionally biased region" description="Low complexity" evidence="1">
    <location>
        <begin position="399"/>
        <end position="414"/>
    </location>
</feature>
<feature type="region of interest" description="Disordered" evidence="1">
    <location>
        <begin position="451"/>
        <end position="474"/>
    </location>
</feature>
<proteinExistence type="predicted"/>
<feature type="compositionally biased region" description="Polar residues" evidence="1">
    <location>
        <begin position="818"/>
        <end position="841"/>
    </location>
</feature>
<dbReference type="GO" id="GO:0005737">
    <property type="term" value="C:cytoplasm"/>
    <property type="evidence" value="ECO:0007669"/>
    <property type="project" value="TreeGrafter"/>
</dbReference>
<feature type="compositionally biased region" description="Polar residues" evidence="1">
    <location>
        <begin position="244"/>
        <end position="255"/>
    </location>
</feature>
<gene>
    <name evidence="3" type="ORF">SPHA_23129</name>
</gene>
<dbReference type="Gene3D" id="2.30.29.30">
    <property type="entry name" value="Pleckstrin-homology domain (PH domain)/Phosphotyrosine-binding domain (PTB)"/>
    <property type="match status" value="1"/>
</dbReference>
<feature type="region of interest" description="Disordered" evidence="1">
    <location>
        <begin position="222"/>
        <end position="255"/>
    </location>
</feature>
<feature type="compositionally biased region" description="Polar residues" evidence="1">
    <location>
        <begin position="761"/>
        <end position="770"/>
    </location>
</feature>
<feature type="compositionally biased region" description="Basic residues" evidence="1">
    <location>
        <begin position="1"/>
        <end position="11"/>
    </location>
</feature>
<feature type="region of interest" description="Disordered" evidence="1">
    <location>
        <begin position="915"/>
        <end position="955"/>
    </location>
</feature>
<feature type="region of interest" description="Disordered" evidence="1">
    <location>
        <begin position="532"/>
        <end position="799"/>
    </location>
</feature>
<dbReference type="PANTHER" id="PTHR47695">
    <property type="entry name" value="PID DOMAIN-CONTAINING PROTEIN"/>
    <property type="match status" value="1"/>
</dbReference>
<comment type="caution">
    <text evidence="3">The sequence shown here is derived from an EMBL/GenBank/DDBJ whole genome shotgun (WGS) entry which is preliminary data.</text>
</comment>
<dbReference type="InterPro" id="IPR011993">
    <property type="entry name" value="PH-like_dom_sf"/>
</dbReference>
<evidence type="ECO:0000313" key="4">
    <source>
        <dbReference type="Proteomes" id="UP000597762"/>
    </source>
</evidence>
<feature type="region of interest" description="Disordered" evidence="1">
    <location>
        <begin position="395"/>
        <end position="419"/>
    </location>
</feature>
<feature type="compositionally biased region" description="Basic and acidic residues" evidence="1">
    <location>
        <begin position="173"/>
        <end position="185"/>
    </location>
</feature>
<reference evidence="3" key="1">
    <citation type="submission" date="2021-01" db="EMBL/GenBank/DDBJ databases">
        <authorList>
            <person name="Li R."/>
            <person name="Bekaert M."/>
        </authorList>
    </citation>
    <scope>NUCLEOTIDE SEQUENCE</scope>
    <source>
        <strain evidence="3">Farmed</strain>
    </source>
</reference>
<feature type="domain" description="PID" evidence="2">
    <location>
        <begin position="21"/>
        <end position="156"/>
    </location>
</feature>
<dbReference type="EMBL" id="CAHIKZ030000857">
    <property type="protein sequence ID" value="CAE1242081.1"/>
    <property type="molecule type" value="Genomic_DNA"/>
</dbReference>
<evidence type="ECO:0000313" key="3">
    <source>
        <dbReference type="EMBL" id="CAE1242081.1"/>
    </source>
</evidence>
<organism evidence="3 4">
    <name type="scientific">Acanthosepion pharaonis</name>
    <name type="common">Pharaoh cuttlefish</name>
    <name type="synonym">Sepia pharaonis</name>
    <dbReference type="NCBI Taxonomy" id="158019"/>
    <lineage>
        <taxon>Eukaryota</taxon>
        <taxon>Metazoa</taxon>
        <taxon>Spiralia</taxon>
        <taxon>Lophotrochozoa</taxon>
        <taxon>Mollusca</taxon>
        <taxon>Cephalopoda</taxon>
        <taxon>Coleoidea</taxon>
        <taxon>Decapodiformes</taxon>
        <taxon>Sepiida</taxon>
        <taxon>Sepiina</taxon>
        <taxon>Sepiidae</taxon>
        <taxon>Acanthosepion</taxon>
    </lineage>
</organism>
<evidence type="ECO:0000256" key="1">
    <source>
        <dbReference type="SAM" id="MobiDB-lite"/>
    </source>
</evidence>
<feature type="compositionally biased region" description="Low complexity" evidence="1">
    <location>
        <begin position="617"/>
        <end position="626"/>
    </location>
</feature>
<feature type="compositionally biased region" description="Polar residues" evidence="1">
    <location>
        <begin position="222"/>
        <end position="231"/>
    </location>
</feature>
<feature type="compositionally biased region" description="Basic and acidic residues" evidence="1">
    <location>
        <begin position="12"/>
        <end position="21"/>
    </location>
</feature>
<feature type="compositionally biased region" description="Pro residues" evidence="1">
    <location>
        <begin position="651"/>
        <end position="660"/>
    </location>
</feature>
<dbReference type="PROSITE" id="PS01179">
    <property type="entry name" value="PID"/>
    <property type="match status" value="1"/>
</dbReference>